<reference evidence="1 2" key="1">
    <citation type="journal article" date="2016" name="PeerJ">
        <title>Gall-ID: tools for genotyping gall-causing phytopathogenic bacteria.</title>
        <authorList>
            <person name="Davis E.W.II."/>
            <person name="Weisberg A.J."/>
            <person name="Tabima J.F."/>
            <person name="Grunwald N.J."/>
            <person name="Chang J.H."/>
        </authorList>
    </citation>
    <scope>NUCLEOTIDE SEQUENCE [LARGE SCALE GENOMIC DNA]</scope>
    <source>
        <strain evidence="1 2">N2/73</strain>
    </source>
</reference>
<proteinExistence type="predicted"/>
<organism evidence="1 2">
    <name type="scientific">Agrobacterium tumefaciens</name>
    <dbReference type="NCBI Taxonomy" id="358"/>
    <lineage>
        <taxon>Bacteria</taxon>
        <taxon>Pseudomonadati</taxon>
        <taxon>Pseudomonadota</taxon>
        <taxon>Alphaproteobacteria</taxon>
        <taxon>Hyphomicrobiales</taxon>
        <taxon>Rhizobiaceae</taxon>
        <taxon>Rhizobium/Agrobacterium group</taxon>
        <taxon>Agrobacterium</taxon>
        <taxon>Agrobacterium tumefaciens complex</taxon>
    </lineage>
</organism>
<gene>
    <name evidence="1" type="ORF">A6U91_18730</name>
</gene>
<evidence type="ECO:0008006" key="3">
    <source>
        <dbReference type="Google" id="ProtNLM"/>
    </source>
</evidence>
<name>A0AB36ECE5_AGRTU</name>
<evidence type="ECO:0000313" key="2">
    <source>
        <dbReference type="Proteomes" id="UP000093451"/>
    </source>
</evidence>
<sequence>MKTTTTELTESQRNKQKASELEQLITLFRNDIRLFAKQIFGTDLREKQLEFANAVRDNKAVTMRGGVGYGKTHITAILVWWCLICHNRVKVSIFGPSEPNIKATIWNEIDILYQRMHPVFKQAFSMNAKSAYRNSAESDCFAEYRLASKENVSAARGIHADNNFVFVDEADGLDDIIYTDALMNVLINPAENAKLVLISNPSRASGFFWQTHNDPNVSWEWTQVHGSVLDIPEITDEHFATYERRYGGKDSRQYRVMVLGEFPEDSAEGLIPRALVDIAVSQTDIIPTPTEPYVWGLDPAGDGQDRSVLCIRQGRMVHKFEEFNNLDSVQLAYKVRDIYQATPANQRPAVIAVDSIGVGYGVYSTLKEFGLPVKDIKVSNKPTRQPERYRNLRDQIWWETKEWFATEDVQIPNHETLIAELTSIQYNTDSGKICIEAKKDLKKRMKGKSPDFADALCLTFAVSATRYASKYGFSKPLTYTNLAAYE</sequence>
<dbReference type="InterPro" id="IPR027417">
    <property type="entry name" value="P-loop_NTPase"/>
</dbReference>
<evidence type="ECO:0000313" key="1">
    <source>
        <dbReference type="EMBL" id="OCJ33467.1"/>
    </source>
</evidence>
<dbReference type="Gene3D" id="3.30.420.240">
    <property type="match status" value="1"/>
</dbReference>
<dbReference type="RefSeq" id="WP_065688832.1">
    <property type="nucleotide sequence ID" value="NZ_LXKT01000027.1"/>
</dbReference>
<dbReference type="Proteomes" id="UP000093451">
    <property type="component" value="Unassembled WGS sequence"/>
</dbReference>
<dbReference type="Gene3D" id="3.40.50.300">
    <property type="entry name" value="P-loop containing nucleotide triphosphate hydrolases"/>
    <property type="match status" value="1"/>
</dbReference>
<protein>
    <recommendedName>
        <fullName evidence="3">Terminase B</fullName>
    </recommendedName>
</protein>
<accession>A0AB36ECE5</accession>
<dbReference type="AlphaFoldDB" id="A0AB36ECE5"/>
<dbReference type="EMBL" id="LXKT01000027">
    <property type="protein sequence ID" value="OCJ33467.1"/>
    <property type="molecule type" value="Genomic_DNA"/>
</dbReference>
<dbReference type="SUPFAM" id="SSF52540">
    <property type="entry name" value="P-loop containing nucleoside triphosphate hydrolases"/>
    <property type="match status" value="1"/>
</dbReference>
<comment type="caution">
    <text evidence="1">The sequence shown here is derived from an EMBL/GenBank/DDBJ whole genome shotgun (WGS) entry which is preliminary data.</text>
</comment>